<keyword evidence="4 8" id="KW-0547">Nucleotide-binding</keyword>
<evidence type="ECO:0000256" key="4">
    <source>
        <dbReference type="ARBA" id="ARBA00022741"/>
    </source>
</evidence>
<dbReference type="SMART" id="SM00864">
    <property type="entry name" value="Tubulin"/>
    <property type="match status" value="1"/>
</dbReference>
<dbReference type="AlphaFoldDB" id="D0WF29"/>
<dbReference type="EMBL" id="ACUX02000005">
    <property type="protein sequence ID" value="EEZ61899.1"/>
    <property type="molecule type" value="Genomic_DNA"/>
</dbReference>
<gene>
    <name evidence="8 14" type="primary">ftsZ</name>
    <name evidence="14" type="ORF">HMPREF0762_00536</name>
</gene>
<sequence>MGQRTNIKRFIEARRYVFGFLEETMSNSMGSEHLAVIKVVGVGGGGTNAVNRMVDAGIKGVEFIAVNTDKQALLLSNADKTIHIGEELTRGLGAGANPEIGCQAAEESRAEIADALAAADMVFVTAGEGGGTGTGAAPVVAEIAREQIGALTVGVVTKPFSFEGRLRRNQAEQGCDLLAQKVDTLIVIPNDRLLEVVDKKTSMLDAFRLADDTLRQGIQGVTDLITIPGLINLDFADIRTVMKDAGTAMMGIGFGSGENRAVEAATEAINSNLLEASIAGASRVLFSIAGGPDLTLAEVDAAARAMESVVDEDANIIYGQIVDESLGDQIRITIIATGFARTNQSAIDFESARSDLFASTAAAKPAAKQSSLRDTYTSNSSHPTSPAASSASASSRVTDEDYIPDFLRRR</sequence>
<evidence type="ECO:0000256" key="1">
    <source>
        <dbReference type="ARBA" id="ARBA00009690"/>
    </source>
</evidence>
<comment type="caution">
    <text evidence="14">The sequence shown here is derived from an EMBL/GenBank/DDBJ whole genome shotgun (WGS) entry which is preliminary data.</text>
</comment>
<dbReference type="SUPFAM" id="SSF55307">
    <property type="entry name" value="Tubulin C-terminal domain-like"/>
    <property type="match status" value="1"/>
</dbReference>
<evidence type="ECO:0000256" key="8">
    <source>
        <dbReference type="HAMAP-Rule" id="MF_00909"/>
    </source>
</evidence>
<comment type="subcellular location">
    <subcellularLocation>
        <location evidence="8">Cytoplasm</location>
    </subcellularLocation>
    <text evidence="8">Assembles at midcell at the inner surface of the cytoplasmic membrane.</text>
</comment>
<evidence type="ECO:0000259" key="12">
    <source>
        <dbReference type="SMART" id="SM00864"/>
    </source>
</evidence>
<feature type="binding site" evidence="8">
    <location>
        <begin position="131"/>
        <end position="133"/>
    </location>
    <ligand>
        <name>GTP</name>
        <dbReference type="ChEBI" id="CHEBI:37565"/>
    </ligand>
</feature>
<evidence type="ECO:0000313" key="15">
    <source>
        <dbReference type="Proteomes" id="UP000006001"/>
    </source>
</evidence>
<dbReference type="GO" id="GO:0051258">
    <property type="term" value="P:protein polymerization"/>
    <property type="evidence" value="ECO:0007669"/>
    <property type="project" value="UniProtKB-UniRule"/>
</dbReference>
<dbReference type="InterPro" id="IPR003008">
    <property type="entry name" value="Tubulin_FtsZ_GTPase"/>
</dbReference>
<evidence type="ECO:0000256" key="7">
    <source>
        <dbReference type="ARBA" id="ARBA00023306"/>
    </source>
</evidence>
<dbReference type="SUPFAM" id="SSF52490">
    <property type="entry name" value="Tubulin nucleotide-binding domain-like"/>
    <property type="match status" value="1"/>
</dbReference>
<keyword evidence="7 8" id="KW-0131">Cell cycle</keyword>
<dbReference type="PROSITE" id="PS01134">
    <property type="entry name" value="FTSZ_1"/>
    <property type="match status" value="1"/>
</dbReference>
<dbReference type="Proteomes" id="UP000006001">
    <property type="component" value="Unassembled WGS sequence"/>
</dbReference>
<dbReference type="NCBIfam" id="TIGR00065">
    <property type="entry name" value="ftsZ"/>
    <property type="match status" value="1"/>
</dbReference>
<name>D0WF29_SLAES</name>
<dbReference type="InterPro" id="IPR024757">
    <property type="entry name" value="FtsZ_C"/>
</dbReference>
<keyword evidence="2 8" id="KW-0963">Cytoplasm</keyword>
<dbReference type="PANTHER" id="PTHR30314:SF3">
    <property type="entry name" value="MITOCHONDRIAL DIVISION PROTEIN FSZA"/>
    <property type="match status" value="1"/>
</dbReference>
<evidence type="ECO:0000256" key="6">
    <source>
        <dbReference type="ARBA" id="ARBA00023210"/>
    </source>
</evidence>
<organism evidence="14 15">
    <name type="scientific">Slackia exigua (strain ATCC 700122 / DSM 15923 / CIP 105133 / JCM 11022 / KCTC 5966 / S-7)</name>
    <dbReference type="NCBI Taxonomy" id="649764"/>
    <lineage>
        <taxon>Bacteria</taxon>
        <taxon>Bacillati</taxon>
        <taxon>Actinomycetota</taxon>
        <taxon>Coriobacteriia</taxon>
        <taxon>Eggerthellales</taxon>
        <taxon>Eggerthellaceae</taxon>
        <taxon>Slackia</taxon>
    </lineage>
</organism>
<dbReference type="InterPro" id="IPR018316">
    <property type="entry name" value="Tubulin/FtsZ_2-layer-sand-dom"/>
</dbReference>
<dbReference type="InterPro" id="IPR020805">
    <property type="entry name" value="Cell_div_FtsZ_CS"/>
</dbReference>
<feature type="domain" description="Tubulin/FtsZ 2-layer sandwich" evidence="13">
    <location>
        <begin position="231"/>
        <end position="348"/>
    </location>
</feature>
<reference evidence="14" key="1">
    <citation type="submission" date="2009-10" db="EMBL/GenBank/DDBJ databases">
        <authorList>
            <person name="Weinstock G."/>
            <person name="Sodergren E."/>
            <person name="Clifton S."/>
            <person name="Fulton L."/>
            <person name="Fulton B."/>
            <person name="Courtney L."/>
            <person name="Fronick C."/>
            <person name="Harrison M."/>
            <person name="Strong C."/>
            <person name="Farmer C."/>
            <person name="Delahaunty K."/>
            <person name="Markovic C."/>
            <person name="Hall O."/>
            <person name="Minx P."/>
            <person name="Tomlinson C."/>
            <person name="Mitreva M."/>
            <person name="Nelson J."/>
            <person name="Hou S."/>
            <person name="Wollam A."/>
            <person name="Pepin K.H."/>
            <person name="Johnson M."/>
            <person name="Bhonagiri V."/>
            <person name="Nash W.E."/>
            <person name="Warren W."/>
            <person name="Chinwalla A."/>
            <person name="Mardis E.R."/>
            <person name="Wilson R.K."/>
        </authorList>
    </citation>
    <scope>NUCLEOTIDE SEQUENCE [LARGE SCALE GENOMIC DNA]</scope>
    <source>
        <strain evidence="14">ATCC 700122</strain>
    </source>
</reference>
<dbReference type="InterPro" id="IPR037103">
    <property type="entry name" value="Tubulin/FtsZ-like_C"/>
</dbReference>
<dbReference type="InterPro" id="IPR045061">
    <property type="entry name" value="FtsZ/CetZ"/>
</dbReference>
<dbReference type="Pfam" id="PF12327">
    <property type="entry name" value="FtsZ_C"/>
    <property type="match status" value="1"/>
</dbReference>
<dbReference type="HAMAP" id="MF_00909">
    <property type="entry name" value="FtsZ"/>
    <property type="match status" value="1"/>
</dbReference>
<keyword evidence="3 8" id="KW-0132">Cell division</keyword>
<evidence type="ECO:0000256" key="9">
    <source>
        <dbReference type="NCBIfam" id="TIGR00065"/>
    </source>
</evidence>
<evidence type="ECO:0000256" key="2">
    <source>
        <dbReference type="ARBA" id="ARBA00022490"/>
    </source>
</evidence>
<comment type="function">
    <text evidence="8 10">Essential cell division protein that forms a contractile ring structure (Z ring) at the future cell division site. The regulation of the ring assembly controls the timing and the location of cell division. One of the functions of the FtsZ ring is to recruit other cell division proteins to the septum to produce a new cell wall between the dividing cells. Binds GTP and shows GTPase activity.</text>
</comment>
<dbReference type="Gene3D" id="3.40.50.1440">
    <property type="entry name" value="Tubulin/FtsZ, GTPase domain"/>
    <property type="match status" value="1"/>
</dbReference>
<evidence type="ECO:0000256" key="11">
    <source>
        <dbReference type="SAM" id="MobiDB-lite"/>
    </source>
</evidence>
<keyword evidence="6 8" id="KW-0717">Septation</keyword>
<comment type="similarity">
    <text evidence="1 8 10">Belongs to the FtsZ family.</text>
</comment>
<feature type="binding site" evidence="8">
    <location>
        <position position="163"/>
    </location>
    <ligand>
        <name>GTP</name>
        <dbReference type="ChEBI" id="CHEBI:37565"/>
    </ligand>
</feature>
<dbReference type="CDD" id="cd02201">
    <property type="entry name" value="FtsZ_type1"/>
    <property type="match status" value="1"/>
</dbReference>
<feature type="binding site" evidence="8">
    <location>
        <position position="167"/>
    </location>
    <ligand>
        <name>GTP</name>
        <dbReference type="ChEBI" id="CHEBI:37565"/>
    </ligand>
</feature>
<dbReference type="GO" id="GO:0000917">
    <property type="term" value="P:division septum assembly"/>
    <property type="evidence" value="ECO:0007669"/>
    <property type="project" value="UniProtKB-KW"/>
</dbReference>
<dbReference type="eggNOG" id="COG0206">
    <property type="taxonomic scope" value="Bacteria"/>
</dbReference>
<comment type="subunit">
    <text evidence="8">Homodimer. Polymerizes to form a dynamic ring structure in a strictly GTP-dependent manner. Interacts directly with several other division proteins.</text>
</comment>
<dbReference type="GO" id="GO:0005525">
    <property type="term" value="F:GTP binding"/>
    <property type="evidence" value="ECO:0007669"/>
    <property type="project" value="UniProtKB-UniRule"/>
</dbReference>
<protein>
    <recommendedName>
        <fullName evidence="8 9">Cell division protein FtsZ</fullName>
    </recommendedName>
</protein>
<dbReference type="GO" id="GO:0032153">
    <property type="term" value="C:cell division site"/>
    <property type="evidence" value="ECO:0007669"/>
    <property type="project" value="UniProtKB-UniRule"/>
</dbReference>
<dbReference type="HOGENOM" id="CLU_024865_2_3_11"/>
<keyword evidence="5 8" id="KW-0342">GTP-binding</keyword>
<evidence type="ECO:0000259" key="13">
    <source>
        <dbReference type="SMART" id="SM00865"/>
    </source>
</evidence>
<dbReference type="PANTHER" id="PTHR30314">
    <property type="entry name" value="CELL DIVISION PROTEIN FTSZ-RELATED"/>
    <property type="match status" value="1"/>
</dbReference>
<dbReference type="PRINTS" id="PR00423">
    <property type="entry name" value="CELLDVISFTSZ"/>
</dbReference>
<dbReference type="GO" id="GO:0003924">
    <property type="term" value="F:GTPase activity"/>
    <property type="evidence" value="ECO:0007669"/>
    <property type="project" value="UniProtKB-UniRule"/>
</dbReference>
<dbReference type="InterPro" id="IPR036525">
    <property type="entry name" value="Tubulin/FtsZ_GTPase_sf"/>
</dbReference>
<keyword evidence="15" id="KW-1185">Reference proteome</keyword>
<feature type="region of interest" description="Disordered" evidence="11">
    <location>
        <begin position="364"/>
        <end position="410"/>
    </location>
</feature>
<evidence type="ECO:0000313" key="14">
    <source>
        <dbReference type="EMBL" id="EEZ61899.1"/>
    </source>
</evidence>
<dbReference type="GO" id="GO:0043093">
    <property type="term" value="P:FtsZ-dependent cytokinesis"/>
    <property type="evidence" value="ECO:0007669"/>
    <property type="project" value="UniProtKB-UniRule"/>
</dbReference>
<dbReference type="Pfam" id="PF00091">
    <property type="entry name" value="Tubulin"/>
    <property type="match status" value="1"/>
</dbReference>
<dbReference type="GO" id="GO:0005737">
    <property type="term" value="C:cytoplasm"/>
    <property type="evidence" value="ECO:0007669"/>
    <property type="project" value="UniProtKB-SubCell"/>
</dbReference>
<feature type="binding site" evidence="8">
    <location>
        <position position="211"/>
    </location>
    <ligand>
        <name>GTP</name>
        <dbReference type="ChEBI" id="CHEBI:37565"/>
    </ligand>
</feature>
<dbReference type="PROSITE" id="PS01135">
    <property type="entry name" value="FTSZ_2"/>
    <property type="match status" value="1"/>
</dbReference>
<accession>D0WF29</accession>
<feature type="binding site" evidence="8">
    <location>
        <begin position="44"/>
        <end position="48"/>
    </location>
    <ligand>
        <name>GTP</name>
        <dbReference type="ChEBI" id="CHEBI:37565"/>
    </ligand>
</feature>
<evidence type="ECO:0000256" key="5">
    <source>
        <dbReference type="ARBA" id="ARBA00023134"/>
    </source>
</evidence>
<feature type="compositionally biased region" description="Low complexity" evidence="11">
    <location>
        <begin position="377"/>
        <end position="395"/>
    </location>
</feature>
<feature type="domain" description="Tubulin/FtsZ GTPase" evidence="12">
    <location>
        <begin position="36"/>
        <end position="229"/>
    </location>
</feature>
<evidence type="ECO:0000256" key="10">
    <source>
        <dbReference type="RuleBase" id="RU000631"/>
    </source>
</evidence>
<evidence type="ECO:0000256" key="3">
    <source>
        <dbReference type="ARBA" id="ARBA00022618"/>
    </source>
</evidence>
<dbReference type="STRING" id="649764.HMPREF0762_00536"/>
<dbReference type="InterPro" id="IPR008280">
    <property type="entry name" value="Tub_FtsZ_C"/>
</dbReference>
<dbReference type="Gene3D" id="3.30.1330.20">
    <property type="entry name" value="Tubulin/FtsZ, C-terminal domain"/>
    <property type="match status" value="1"/>
</dbReference>
<dbReference type="FunFam" id="3.40.50.1440:FF:000023">
    <property type="entry name" value="Cell division protein FtsZ"/>
    <property type="match status" value="1"/>
</dbReference>
<dbReference type="SMART" id="SM00865">
    <property type="entry name" value="Tubulin_C"/>
    <property type="match status" value="1"/>
</dbReference>
<dbReference type="InterPro" id="IPR000158">
    <property type="entry name" value="Cell_div_FtsZ"/>
</dbReference>
<proteinExistence type="inferred from homology"/>